<dbReference type="SUPFAM" id="SSF53448">
    <property type="entry name" value="Nucleotide-diphospho-sugar transferases"/>
    <property type="match status" value="1"/>
</dbReference>
<feature type="domain" description="Glycosyltransferase 2-like" evidence="1">
    <location>
        <begin position="15"/>
        <end position="147"/>
    </location>
</feature>
<sequence>MPQTTTSHMPNPLVSVVLPTYKRPDRLRSAARSVAEQTYPNIELIVIDDHSPQPAADTLAGEPLRGIEVNCVRHQENRGANQARNTGIERAEGEYIALLDDDDAWDSEKIARQVTEMAESADSVGVVYTGCEYDYGDYTRDVIFTAEGDVTKDLLLGESFGEFSTLMVSADIIPQAGLPDDRFPSWQDREWLIRLSLHSEFRVIPEVLTYRNCPEGADRISNNYAEKRDISYPLMVEKHRELAAGYGRRYERAFLASLLFILGQEALRSKAYSDARTQLLKSVYYWPFRTDRWLFALAALGGRFSYKPAKNAMKTLNSIKTETITK</sequence>
<dbReference type="GO" id="GO:0016740">
    <property type="term" value="F:transferase activity"/>
    <property type="evidence" value="ECO:0007669"/>
    <property type="project" value="UniProtKB-KW"/>
</dbReference>
<evidence type="ECO:0000259" key="1">
    <source>
        <dbReference type="Pfam" id="PF00535"/>
    </source>
</evidence>
<dbReference type="InterPro" id="IPR001173">
    <property type="entry name" value="Glyco_trans_2-like"/>
</dbReference>
<protein>
    <submittedName>
        <fullName evidence="2">Glycosyltransferase family 2 protein</fullName>
    </submittedName>
</protein>
<accession>A0A5J5LDX3</accession>
<evidence type="ECO:0000313" key="2">
    <source>
        <dbReference type="EMBL" id="KAA9404956.1"/>
    </source>
</evidence>
<dbReference type="Proteomes" id="UP000326244">
    <property type="component" value="Unassembled WGS sequence"/>
</dbReference>
<dbReference type="OMA" id="ASEYEWA"/>
<comment type="caution">
    <text evidence="2">The sequence shown here is derived from an EMBL/GenBank/DDBJ whole genome shotgun (WGS) entry which is preliminary data.</text>
</comment>
<reference evidence="2 3" key="1">
    <citation type="submission" date="2018-11" db="EMBL/GenBank/DDBJ databases">
        <title>Genomic analysis of Haloarcula hispanica CBA1121.</title>
        <authorList>
            <person name="Kim Y.B."/>
            <person name="Roh S.W."/>
        </authorList>
    </citation>
    <scope>NUCLEOTIDE SEQUENCE [LARGE SCALE GENOMIC DNA]</scope>
    <source>
        <strain evidence="2 3">CBA1121</strain>
    </source>
</reference>
<evidence type="ECO:0000313" key="3">
    <source>
        <dbReference type="Proteomes" id="UP000326244"/>
    </source>
</evidence>
<dbReference type="PANTHER" id="PTHR43685:SF11">
    <property type="entry name" value="GLYCOSYLTRANSFERASE TAGX-RELATED"/>
    <property type="match status" value="1"/>
</dbReference>
<dbReference type="InterPro" id="IPR029044">
    <property type="entry name" value="Nucleotide-diphossugar_trans"/>
</dbReference>
<proteinExistence type="predicted"/>
<dbReference type="CDD" id="cd00761">
    <property type="entry name" value="Glyco_tranf_GTA_type"/>
    <property type="match status" value="1"/>
</dbReference>
<dbReference type="Gene3D" id="3.90.550.10">
    <property type="entry name" value="Spore Coat Polysaccharide Biosynthesis Protein SpsA, Chain A"/>
    <property type="match status" value="1"/>
</dbReference>
<dbReference type="InterPro" id="IPR050834">
    <property type="entry name" value="Glycosyltransf_2"/>
</dbReference>
<gene>
    <name evidence="2" type="ORF">EGO51_16605</name>
</gene>
<name>A0A5J5LDX3_HALHI</name>
<keyword evidence="2" id="KW-0808">Transferase</keyword>
<dbReference type="Pfam" id="PF00535">
    <property type="entry name" value="Glycos_transf_2"/>
    <property type="match status" value="1"/>
</dbReference>
<dbReference type="EMBL" id="RQWK01000002">
    <property type="protein sequence ID" value="KAA9404956.1"/>
    <property type="molecule type" value="Genomic_DNA"/>
</dbReference>
<dbReference type="AlphaFoldDB" id="A0A5J5LDX3"/>
<organism evidence="2 3">
    <name type="scientific">Haloarcula hispanica</name>
    <dbReference type="NCBI Taxonomy" id="51589"/>
    <lineage>
        <taxon>Archaea</taxon>
        <taxon>Methanobacteriati</taxon>
        <taxon>Methanobacteriota</taxon>
        <taxon>Stenosarchaea group</taxon>
        <taxon>Halobacteria</taxon>
        <taxon>Halobacteriales</taxon>
        <taxon>Haloarculaceae</taxon>
        <taxon>Haloarcula</taxon>
    </lineage>
</organism>
<dbReference type="PANTHER" id="PTHR43685">
    <property type="entry name" value="GLYCOSYLTRANSFERASE"/>
    <property type="match status" value="1"/>
</dbReference>